<sequence>MARVWIEDRNDQPDYREALEKAKKNKQQGPGRYRVRWYDQGNNERQKTFRKKGMADDYRDEIAKRLGDGSYRDPAAGRATVAAVAEDWYTAQINWARSTRARYRGVLDKHVLPRWGTTPVSRIQFDDIAQWMSQLLKESTEAEKPLSPAALKKIHLVLKSVLGYAVRSNRIAFNPAIGVPLPKHQPKEHVYLDNLQVEALANAAGEYRLLVLFLAYTGVRWGEATAIRIKRVDLAARRVRISEAWAYDHELYLSTTKTHASRTVPIPAFLAKELTALVEGRDGEELLFTAPRGGTVMVRNFVRRNFNKAITTAGLDGMGITPHKLRHTAASLAIASGANPKIVQTMLGHKTATMTLDVYGHLWPDSLDEVADRMDEQRRTLLAQARKRAEEAAAEAARLAAELAELEQAA</sequence>
<dbReference type="PROSITE" id="PS51900">
    <property type="entry name" value="CB"/>
    <property type="match status" value="1"/>
</dbReference>
<feature type="coiled-coil region" evidence="6">
    <location>
        <begin position="382"/>
        <end position="409"/>
    </location>
</feature>
<organism evidence="9 10">
    <name type="scientific">Streptomyces tateyamensis</name>
    <dbReference type="NCBI Taxonomy" id="565073"/>
    <lineage>
        <taxon>Bacteria</taxon>
        <taxon>Bacillati</taxon>
        <taxon>Actinomycetota</taxon>
        <taxon>Actinomycetes</taxon>
        <taxon>Kitasatosporales</taxon>
        <taxon>Streptomycetaceae</taxon>
        <taxon>Streptomyces</taxon>
    </lineage>
</organism>
<dbReference type="Pfam" id="PF22022">
    <property type="entry name" value="Phage_int_M"/>
    <property type="match status" value="1"/>
</dbReference>
<dbReference type="InterPro" id="IPR002104">
    <property type="entry name" value="Integrase_catalytic"/>
</dbReference>
<dbReference type="OrthoDB" id="4529782at2"/>
<feature type="domain" description="Tyr recombinase" evidence="7">
    <location>
        <begin position="187"/>
        <end position="372"/>
    </location>
</feature>
<gene>
    <name evidence="9" type="ORF">C7C46_11425</name>
</gene>
<evidence type="ECO:0000256" key="1">
    <source>
        <dbReference type="ARBA" id="ARBA00008857"/>
    </source>
</evidence>
<evidence type="ECO:0000259" key="7">
    <source>
        <dbReference type="PROSITE" id="PS51898"/>
    </source>
</evidence>
<dbReference type="InterPro" id="IPR011010">
    <property type="entry name" value="DNA_brk_join_enz"/>
</dbReference>
<dbReference type="InterPro" id="IPR013762">
    <property type="entry name" value="Integrase-like_cat_sf"/>
</dbReference>
<keyword evidence="2" id="KW-0229">DNA integration</keyword>
<comment type="similarity">
    <text evidence="1">Belongs to the 'phage' integrase family.</text>
</comment>
<evidence type="ECO:0000256" key="6">
    <source>
        <dbReference type="SAM" id="Coils"/>
    </source>
</evidence>
<proteinExistence type="inferred from homology"/>
<evidence type="ECO:0000256" key="2">
    <source>
        <dbReference type="ARBA" id="ARBA00022908"/>
    </source>
</evidence>
<dbReference type="InterPro" id="IPR044068">
    <property type="entry name" value="CB"/>
</dbReference>
<dbReference type="InterPro" id="IPR010998">
    <property type="entry name" value="Integrase_recombinase_N"/>
</dbReference>
<feature type="domain" description="Core-binding (CB)" evidence="8">
    <location>
        <begin position="79"/>
        <end position="166"/>
    </location>
</feature>
<evidence type="ECO:0000313" key="9">
    <source>
        <dbReference type="EMBL" id="PYC81323.1"/>
    </source>
</evidence>
<dbReference type="GO" id="GO:0015074">
    <property type="term" value="P:DNA integration"/>
    <property type="evidence" value="ECO:0007669"/>
    <property type="project" value="UniProtKB-KW"/>
</dbReference>
<dbReference type="SUPFAM" id="SSF56349">
    <property type="entry name" value="DNA breaking-rejoining enzymes"/>
    <property type="match status" value="1"/>
</dbReference>
<dbReference type="CDD" id="cd01189">
    <property type="entry name" value="INT_ICEBs1_C_like"/>
    <property type="match status" value="1"/>
</dbReference>
<dbReference type="Proteomes" id="UP000248039">
    <property type="component" value="Unassembled WGS sequence"/>
</dbReference>
<dbReference type="AlphaFoldDB" id="A0A2V4N9Y1"/>
<protein>
    <submittedName>
        <fullName evidence="9">Recombinase XerD</fullName>
    </submittedName>
</protein>
<dbReference type="InterPro" id="IPR050808">
    <property type="entry name" value="Phage_Integrase"/>
</dbReference>
<keyword evidence="6" id="KW-0175">Coiled coil</keyword>
<dbReference type="GO" id="GO:0003677">
    <property type="term" value="F:DNA binding"/>
    <property type="evidence" value="ECO:0007669"/>
    <property type="project" value="UniProtKB-UniRule"/>
</dbReference>
<accession>A0A2V4N9Y1</accession>
<evidence type="ECO:0000259" key="8">
    <source>
        <dbReference type="PROSITE" id="PS51900"/>
    </source>
</evidence>
<dbReference type="PANTHER" id="PTHR30629">
    <property type="entry name" value="PROPHAGE INTEGRASE"/>
    <property type="match status" value="1"/>
</dbReference>
<evidence type="ECO:0000256" key="5">
    <source>
        <dbReference type="PROSITE-ProRule" id="PRU01248"/>
    </source>
</evidence>
<dbReference type="PANTHER" id="PTHR30629:SF2">
    <property type="entry name" value="PROPHAGE INTEGRASE INTS-RELATED"/>
    <property type="match status" value="1"/>
</dbReference>
<dbReference type="Pfam" id="PF00589">
    <property type="entry name" value="Phage_integrase"/>
    <property type="match status" value="1"/>
</dbReference>
<evidence type="ECO:0000256" key="4">
    <source>
        <dbReference type="ARBA" id="ARBA00023172"/>
    </source>
</evidence>
<dbReference type="Gene3D" id="1.10.150.130">
    <property type="match status" value="1"/>
</dbReference>
<keyword evidence="4" id="KW-0233">DNA recombination</keyword>
<dbReference type="Gene3D" id="1.10.443.10">
    <property type="entry name" value="Intergrase catalytic core"/>
    <property type="match status" value="1"/>
</dbReference>
<dbReference type="EMBL" id="PYBW01000036">
    <property type="protein sequence ID" value="PYC81323.1"/>
    <property type="molecule type" value="Genomic_DNA"/>
</dbReference>
<dbReference type="RefSeq" id="WP_110668446.1">
    <property type="nucleotide sequence ID" value="NZ_PYBW01000036.1"/>
</dbReference>
<dbReference type="PROSITE" id="PS51898">
    <property type="entry name" value="TYR_RECOMBINASE"/>
    <property type="match status" value="1"/>
</dbReference>
<dbReference type="InterPro" id="IPR053876">
    <property type="entry name" value="Phage_int_M"/>
</dbReference>
<keyword evidence="10" id="KW-1185">Reference proteome</keyword>
<evidence type="ECO:0000313" key="10">
    <source>
        <dbReference type="Proteomes" id="UP000248039"/>
    </source>
</evidence>
<reference evidence="9 10" key="1">
    <citation type="submission" date="2018-03" db="EMBL/GenBank/DDBJ databases">
        <title>Bioinformatic expansion and discovery of thiopeptide antibiotics.</title>
        <authorList>
            <person name="Schwalen C.J."/>
            <person name="Hudson G.A."/>
            <person name="Mitchell D.A."/>
        </authorList>
    </citation>
    <scope>NUCLEOTIDE SEQUENCE [LARGE SCALE GENOMIC DNA]</scope>
    <source>
        <strain evidence="9 10">ATCC 21389</strain>
    </source>
</reference>
<keyword evidence="3 5" id="KW-0238">DNA-binding</keyword>
<comment type="caution">
    <text evidence="9">The sequence shown here is derived from an EMBL/GenBank/DDBJ whole genome shotgun (WGS) entry which is preliminary data.</text>
</comment>
<dbReference type="GO" id="GO:0006310">
    <property type="term" value="P:DNA recombination"/>
    <property type="evidence" value="ECO:0007669"/>
    <property type="project" value="UniProtKB-KW"/>
</dbReference>
<evidence type="ECO:0000256" key="3">
    <source>
        <dbReference type="ARBA" id="ARBA00023125"/>
    </source>
</evidence>
<name>A0A2V4N9Y1_9ACTN</name>